<name>R4TLC5_9CAUD</name>
<protein>
    <submittedName>
        <fullName evidence="2">Uncharacterized protein</fullName>
    </submittedName>
</protein>
<dbReference type="KEGG" id="vg:16194158"/>
<reference evidence="2 3" key="1">
    <citation type="submission" date="2012-12" db="EMBL/GenBank/DDBJ databases">
        <authorList>
            <person name="Sencilo A."/>
            <person name="Jacobs-Sera D."/>
            <person name="Russell D.A."/>
            <person name="Ko C."/>
            <person name="Atanasova N."/>
            <person name="Osterlund E."/>
            <person name="Oksanen H.M."/>
            <person name="Bamford D.H."/>
            <person name="Hatfull G.F."/>
            <person name="Roine E."/>
            <person name="Hendrix R.W."/>
        </authorList>
    </citation>
    <scope>NUCLEOTIDE SEQUENCE [LARGE SCALE GENOMIC DNA]</scope>
</reference>
<keyword evidence="1" id="KW-0812">Transmembrane</keyword>
<evidence type="ECO:0000313" key="2">
    <source>
        <dbReference type="EMBL" id="AGM11482.1"/>
    </source>
</evidence>
<accession>R4TLC5</accession>
<dbReference type="Proteomes" id="UP000202786">
    <property type="component" value="Segment"/>
</dbReference>
<proteinExistence type="predicted"/>
<gene>
    <name evidence="2" type="primary">185</name>
    <name evidence="2" type="ORF">HGTV1_185</name>
</gene>
<keyword evidence="1" id="KW-1133">Transmembrane helix</keyword>
<evidence type="ECO:0000256" key="1">
    <source>
        <dbReference type="SAM" id="Phobius"/>
    </source>
</evidence>
<feature type="transmembrane region" description="Helical" evidence="1">
    <location>
        <begin position="12"/>
        <end position="31"/>
    </location>
</feature>
<dbReference type="GeneID" id="16194158"/>
<keyword evidence="3" id="KW-1185">Reference proteome</keyword>
<dbReference type="RefSeq" id="YP_008059360.1">
    <property type="nucleotide sequence ID" value="NC_021328.1"/>
</dbReference>
<organism evidence="2 3">
    <name type="scientific">Halogranum tailed virus 1</name>
    <dbReference type="NCBI Taxonomy" id="1273749"/>
    <lineage>
        <taxon>Viruses</taxon>
        <taxon>Duplodnaviria</taxon>
        <taxon>Heunggongvirae</taxon>
        <taxon>Uroviricota</taxon>
        <taxon>Caudoviricetes</taxon>
        <taxon>Thumleimavirales</taxon>
        <taxon>Halomagnusviridae</taxon>
        <taxon>Hagravirus</taxon>
        <taxon>Hagravirus capitaneum</taxon>
        <taxon>Hagravirus HGTV1</taxon>
    </lineage>
</organism>
<evidence type="ECO:0000313" key="3">
    <source>
        <dbReference type="Proteomes" id="UP000202786"/>
    </source>
</evidence>
<feature type="transmembrane region" description="Helical" evidence="1">
    <location>
        <begin position="38"/>
        <end position="62"/>
    </location>
</feature>
<sequence>MAEPLHKTVGLVSAVAYLLSAVIVFATFVIFQFATLPIIAAIHMCAVIVAVTATIGMVFWWIMEQRTPPVVAENVK</sequence>
<keyword evidence="1" id="KW-0472">Membrane</keyword>
<dbReference type="EMBL" id="KC292026">
    <property type="protein sequence ID" value="AGM11482.1"/>
    <property type="molecule type" value="Genomic_DNA"/>
</dbReference>